<sequence length="141" mass="15217">MADSAAQRKAFLEGLKDLIWKTFELEETVKNFGEGTQEILEERLVQYSGSIRSLAATAPAFEGVRVPTDLLQYMDEGGNPNQYTAEVFQGCTRDNQAAKGKVAAVACLRDTLLSSLEKEAPAEVAEYKAALSAHAAATSQS</sequence>
<dbReference type="InterPro" id="IPR019145">
    <property type="entry name" value="Mediator_Med10"/>
</dbReference>
<protein>
    <recommendedName>
        <fullName evidence="6">Mediator of RNA polymerase II transcription subunit 10</fullName>
    </recommendedName>
    <alternativeName>
        <fullName evidence="6">Mediator complex subunit 10</fullName>
    </alternativeName>
</protein>
<keyword evidence="6" id="KW-0010">Activator</keyword>
<dbReference type="AlphaFoldDB" id="A0A7S0QZP0"/>
<keyword evidence="3 6" id="KW-0805">Transcription regulation</keyword>
<evidence type="ECO:0000256" key="2">
    <source>
        <dbReference type="ARBA" id="ARBA00005389"/>
    </source>
</evidence>
<evidence type="ECO:0000256" key="4">
    <source>
        <dbReference type="ARBA" id="ARBA00023163"/>
    </source>
</evidence>
<name>A0A7S0QZP0_9CHLO</name>
<proteinExistence type="inferred from homology"/>
<reference evidence="7" key="1">
    <citation type="submission" date="2021-01" db="EMBL/GenBank/DDBJ databases">
        <authorList>
            <person name="Corre E."/>
            <person name="Pelletier E."/>
            <person name="Niang G."/>
            <person name="Scheremetjew M."/>
            <person name="Finn R."/>
            <person name="Kale V."/>
            <person name="Holt S."/>
            <person name="Cochrane G."/>
            <person name="Meng A."/>
            <person name="Brown T."/>
            <person name="Cohen L."/>
        </authorList>
    </citation>
    <scope>NUCLEOTIDE SEQUENCE</scope>
    <source>
        <strain evidence="7">SAG 11-49</strain>
    </source>
</reference>
<dbReference type="Pfam" id="PF09748">
    <property type="entry name" value="Med10"/>
    <property type="match status" value="1"/>
</dbReference>
<keyword evidence="4 6" id="KW-0804">Transcription</keyword>
<dbReference type="GO" id="GO:0016592">
    <property type="term" value="C:mediator complex"/>
    <property type="evidence" value="ECO:0007669"/>
    <property type="project" value="InterPro"/>
</dbReference>
<evidence type="ECO:0000313" key="7">
    <source>
        <dbReference type="EMBL" id="CAD8663118.1"/>
    </source>
</evidence>
<evidence type="ECO:0000256" key="3">
    <source>
        <dbReference type="ARBA" id="ARBA00023015"/>
    </source>
</evidence>
<accession>A0A7S0QZP0</accession>
<gene>
    <name evidence="6" type="primary">MED10</name>
    <name evidence="7" type="ORF">CLEI1391_LOCUS496</name>
</gene>
<dbReference type="GO" id="GO:0006357">
    <property type="term" value="P:regulation of transcription by RNA polymerase II"/>
    <property type="evidence" value="ECO:0007669"/>
    <property type="project" value="InterPro"/>
</dbReference>
<comment type="similarity">
    <text evidence="2 6">Belongs to the Mediator complex subunit 10 family.</text>
</comment>
<dbReference type="GO" id="GO:0003712">
    <property type="term" value="F:transcription coregulator activity"/>
    <property type="evidence" value="ECO:0007669"/>
    <property type="project" value="InterPro"/>
</dbReference>
<comment type="subcellular location">
    <subcellularLocation>
        <location evidence="1 6">Nucleus</location>
    </subcellularLocation>
</comment>
<keyword evidence="5 6" id="KW-0539">Nucleus</keyword>
<comment type="subunit">
    <text evidence="6">Component of the Mediator complex.</text>
</comment>
<comment type="function">
    <text evidence="6">Component of the Mediator complex, a coactivator involved in the regulated transcription of nearly all RNA polymerase II-dependent genes. Mediator functions as a bridge to convey information from gene-specific regulatory proteins to the basal RNA polymerase II transcription machinery. Mediator is recruited to promoters by direct interactions with regulatory proteins and serves as a scaffold for the assembly of a functional preinitiation complex with RNA polymerase II and the general transcription factors.</text>
</comment>
<evidence type="ECO:0000256" key="6">
    <source>
        <dbReference type="RuleBase" id="RU364146"/>
    </source>
</evidence>
<evidence type="ECO:0000256" key="1">
    <source>
        <dbReference type="ARBA" id="ARBA00004123"/>
    </source>
</evidence>
<dbReference type="EMBL" id="HBFB01001039">
    <property type="protein sequence ID" value="CAD8663118.1"/>
    <property type="molecule type" value="Transcribed_RNA"/>
</dbReference>
<organism evidence="7">
    <name type="scientific">Chlamydomonas leiostraca</name>
    <dbReference type="NCBI Taxonomy" id="1034604"/>
    <lineage>
        <taxon>Eukaryota</taxon>
        <taxon>Viridiplantae</taxon>
        <taxon>Chlorophyta</taxon>
        <taxon>core chlorophytes</taxon>
        <taxon>Chlorophyceae</taxon>
        <taxon>CS clade</taxon>
        <taxon>Chlamydomonadales</taxon>
        <taxon>Chlamydomonadaceae</taxon>
        <taxon>Chlamydomonas</taxon>
    </lineage>
</organism>
<evidence type="ECO:0000256" key="5">
    <source>
        <dbReference type="ARBA" id="ARBA00023242"/>
    </source>
</evidence>